<keyword evidence="2" id="KW-1185">Reference proteome</keyword>
<accession>A0A1I7E0R9</accession>
<dbReference type="Proteomes" id="UP000182466">
    <property type="component" value="Unassembled WGS sequence"/>
</dbReference>
<organism evidence="1 2">
    <name type="scientific">Sedimentitalea nanhaiensis</name>
    <dbReference type="NCBI Taxonomy" id="999627"/>
    <lineage>
        <taxon>Bacteria</taxon>
        <taxon>Pseudomonadati</taxon>
        <taxon>Pseudomonadota</taxon>
        <taxon>Alphaproteobacteria</taxon>
        <taxon>Rhodobacterales</taxon>
        <taxon>Paracoccaceae</taxon>
        <taxon>Sedimentitalea</taxon>
    </lineage>
</organism>
<dbReference type="AlphaFoldDB" id="A0A1I7E0R9"/>
<name>A0A1I7E0R9_9RHOB</name>
<dbReference type="EMBL" id="FPAW01000040">
    <property type="protein sequence ID" value="SFU17517.1"/>
    <property type="molecule type" value="Genomic_DNA"/>
</dbReference>
<evidence type="ECO:0000313" key="1">
    <source>
        <dbReference type="EMBL" id="SFU17517.1"/>
    </source>
</evidence>
<dbReference type="STRING" id="999627.SAMN05216236_14016"/>
<reference evidence="1 2" key="1">
    <citation type="submission" date="2016-10" db="EMBL/GenBank/DDBJ databases">
        <authorList>
            <person name="de Groot N.N."/>
        </authorList>
    </citation>
    <scope>NUCLEOTIDE SEQUENCE [LARGE SCALE GENOMIC DNA]</scope>
    <source>
        <strain evidence="1 2">CGMCC 1.10959</strain>
    </source>
</reference>
<gene>
    <name evidence="1" type="ORF">SAMN05216236_14016</name>
</gene>
<evidence type="ECO:0000313" key="2">
    <source>
        <dbReference type="Proteomes" id="UP000182466"/>
    </source>
</evidence>
<proteinExistence type="predicted"/>
<protein>
    <submittedName>
        <fullName evidence="1">Transposase</fullName>
    </submittedName>
</protein>
<sequence length="38" mass="4214">MSKRKQHHPELKARAALEALKGEQTSASWRAGLGCIPR</sequence>